<dbReference type="Proteomes" id="UP000261560">
    <property type="component" value="Unplaced"/>
</dbReference>
<keyword evidence="4" id="KW-1185">Reference proteome</keyword>
<dbReference type="STRING" id="30732.ENSOMEP00000017289"/>
<reference evidence="3" key="2">
    <citation type="submission" date="2025-09" db="UniProtKB">
        <authorList>
            <consortium name="Ensembl"/>
        </authorList>
    </citation>
    <scope>IDENTIFICATION</scope>
</reference>
<evidence type="ECO:0000256" key="2">
    <source>
        <dbReference type="SAM" id="MobiDB-lite"/>
    </source>
</evidence>
<sequence>MFFQQGSQSGLQSPPVPACRNQLRAAGAYKDVFSELSALRQQLRSEQKRLECRLQQDDWEELDSPMSIRSQERPAVDVFDMARLRLQAPVRRPSSRSVDPRNLRNHESYRLKHADGESRLGFCKEAKLEETNQRIRDYGDSYHHFSDQRSTVLDDYLDLSPPHQTNHLRGDSRGSERDSQLRSEITFIDSLDDATPVPHTPKLDEVHQLSARERRRLSKQHAQVPDMILIPPLNNSVSVIEITKKHNKNCVLICSCDIFLMIEVIKTIKMKIALLLYSDCCCESNKNNHTQKI</sequence>
<organism evidence="3 4">
    <name type="scientific">Oryzias melastigma</name>
    <name type="common">Marine medaka</name>
    <dbReference type="NCBI Taxonomy" id="30732"/>
    <lineage>
        <taxon>Eukaryota</taxon>
        <taxon>Metazoa</taxon>
        <taxon>Chordata</taxon>
        <taxon>Craniata</taxon>
        <taxon>Vertebrata</taxon>
        <taxon>Euteleostomi</taxon>
        <taxon>Actinopterygii</taxon>
        <taxon>Neopterygii</taxon>
        <taxon>Teleostei</taxon>
        <taxon>Neoteleostei</taxon>
        <taxon>Acanthomorphata</taxon>
        <taxon>Ovalentaria</taxon>
        <taxon>Atherinomorphae</taxon>
        <taxon>Beloniformes</taxon>
        <taxon>Adrianichthyidae</taxon>
        <taxon>Oryziinae</taxon>
        <taxon>Oryzias</taxon>
    </lineage>
</organism>
<evidence type="ECO:0000313" key="4">
    <source>
        <dbReference type="Proteomes" id="UP000261560"/>
    </source>
</evidence>
<dbReference type="GeneTree" id="ENSGT00390000015084"/>
<proteinExistence type="predicted"/>
<keyword evidence="1" id="KW-0175">Coiled coil</keyword>
<dbReference type="PaxDb" id="30732-ENSOMEP00000017289"/>
<dbReference type="GO" id="GO:0032467">
    <property type="term" value="P:positive regulation of cytokinesis"/>
    <property type="evidence" value="ECO:0007669"/>
    <property type="project" value="InterPro"/>
</dbReference>
<feature type="compositionally biased region" description="Basic and acidic residues" evidence="2">
    <location>
        <begin position="168"/>
        <end position="179"/>
    </location>
</feature>
<evidence type="ECO:0000256" key="1">
    <source>
        <dbReference type="SAM" id="Coils"/>
    </source>
</evidence>
<name>A0A3B3CJL3_ORYME</name>
<dbReference type="GO" id="GO:0005813">
    <property type="term" value="C:centrosome"/>
    <property type="evidence" value="ECO:0007669"/>
    <property type="project" value="InterPro"/>
</dbReference>
<dbReference type="PANTHER" id="PTHR21616:SF2">
    <property type="entry name" value="CENTROSOME AND SPINDLE POLE-ASSOCIATED PROTEIN 1"/>
    <property type="match status" value="1"/>
</dbReference>
<dbReference type="InterPro" id="IPR026708">
    <property type="entry name" value="CSPP1"/>
</dbReference>
<feature type="region of interest" description="Disordered" evidence="2">
    <location>
        <begin position="160"/>
        <end position="179"/>
    </location>
</feature>
<dbReference type="Ensembl" id="ENSOMET00000025993.1">
    <property type="protein sequence ID" value="ENSOMEP00000017289.1"/>
    <property type="gene ID" value="ENSOMEG00000018962.1"/>
</dbReference>
<reference evidence="3" key="1">
    <citation type="submission" date="2025-08" db="UniProtKB">
        <authorList>
            <consortium name="Ensembl"/>
        </authorList>
    </citation>
    <scope>IDENTIFICATION</scope>
</reference>
<feature type="coiled-coil region" evidence="1">
    <location>
        <begin position="29"/>
        <end position="56"/>
    </location>
</feature>
<accession>A0A3B3CJL3</accession>
<dbReference type="GO" id="GO:0005874">
    <property type="term" value="C:microtubule"/>
    <property type="evidence" value="ECO:0007669"/>
    <property type="project" value="InterPro"/>
</dbReference>
<dbReference type="AlphaFoldDB" id="A0A3B3CJL3"/>
<dbReference type="GO" id="GO:0000922">
    <property type="term" value="C:spindle pole"/>
    <property type="evidence" value="ECO:0007669"/>
    <property type="project" value="InterPro"/>
</dbReference>
<evidence type="ECO:0000313" key="3">
    <source>
        <dbReference type="Ensembl" id="ENSOMEP00000017289.1"/>
    </source>
</evidence>
<protein>
    <submittedName>
        <fullName evidence="3">Uncharacterized protein</fullName>
    </submittedName>
</protein>
<dbReference type="PANTHER" id="PTHR21616">
    <property type="entry name" value="CENTROSOME SPINDLE POLE ASSOCIATED PROTEIN"/>
    <property type="match status" value="1"/>
</dbReference>